<dbReference type="GO" id="GO:0030170">
    <property type="term" value="F:pyridoxal phosphate binding"/>
    <property type="evidence" value="ECO:0007669"/>
    <property type="project" value="InterPro"/>
</dbReference>
<feature type="domain" description="Aminotransferase class I/classII large" evidence="2">
    <location>
        <begin position="45"/>
        <end position="224"/>
    </location>
</feature>
<evidence type="ECO:0000313" key="3">
    <source>
        <dbReference type="EMBL" id="KAK3057555.1"/>
    </source>
</evidence>
<dbReference type="CDD" id="cd00609">
    <property type="entry name" value="AAT_like"/>
    <property type="match status" value="1"/>
</dbReference>
<dbReference type="InterPro" id="IPR004839">
    <property type="entry name" value="Aminotransferase_I/II_large"/>
</dbReference>
<keyword evidence="4" id="KW-1185">Reference proteome</keyword>
<keyword evidence="3" id="KW-0808">Transferase</keyword>
<dbReference type="InterPro" id="IPR015422">
    <property type="entry name" value="PyrdxlP-dep_Trfase_small"/>
</dbReference>
<name>A0AAJ0LVZ7_9PEZI</name>
<sequence length="505" mass="56134">MERRKEALHVQINLLKGQPSPNLLPAGLLKIAAETVLSSPDIYKSALVYGPDPGYEPLRESIAKWLADFYQRHIENGISPGRICITGGASQNLGCMLNVYTDPWYTRKIWIVAPAYFLAFRIFEDAGFGGRMRAVPEDEEGVDIAFLRREIKKSEEEATDEGRLTPMFKPERTRAKVYKHVIYCVPTFSNPSSRTMGLERRRELLKLARENDALIVSDDVYDFLQWPASTKTANNEVASTETASMETGKTAVAWDQTPTKPKKSTLSSEDKSSMKTARLPRLVDIDRELDGGTDRAGADGFGNACSNGSFSKIAGPGIRVGWVEGSGKFTYGVSQTGTTCSGGAPSQLTSTYIHELVHKGTLQKYIEETLRPAYASRYKTLMSAVEKHLLPLGFTIPQPDRSIIGGYFAWIFLPDSLKADALASRCKVEANVVIAPGKMFEVPGDESLKFEKSVRLCWAYEDEWKLEEGVKRLGEVAKKMLEASDHENREFVVIEKEGDDAAEFK</sequence>
<dbReference type="Proteomes" id="UP001271007">
    <property type="component" value="Unassembled WGS sequence"/>
</dbReference>
<feature type="region of interest" description="Disordered" evidence="1">
    <location>
        <begin position="255"/>
        <end position="275"/>
    </location>
</feature>
<dbReference type="PANTHER" id="PTHR42858">
    <property type="entry name" value="AMINOTRANSFERASE"/>
    <property type="match status" value="1"/>
</dbReference>
<dbReference type="EMBL" id="JAWDJX010000003">
    <property type="protein sequence ID" value="KAK3057555.1"/>
    <property type="molecule type" value="Genomic_DNA"/>
</dbReference>
<accession>A0AAJ0LVZ7</accession>
<dbReference type="Gene3D" id="3.90.1150.10">
    <property type="entry name" value="Aspartate Aminotransferase, domain 1"/>
    <property type="match status" value="1"/>
</dbReference>
<dbReference type="SUPFAM" id="SSF53383">
    <property type="entry name" value="PLP-dependent transferases"/>
    <property type="match status" value="1"/>
</dbReference>
<keyword evidence="3" id="KW-0032">Aminotransferase</keyword>
<reference evidence="3" key="1">
    <citation type="submission" date="2023-04" db="EMBL/GenBank/DDBJ databases">
        <title>Black Yeasts Isolated from many extreme environments.</title>
        <authorList>
            <person name="Coleine C."/>
            <person name="Stajich J.E."/>
            <person name="Selbmann L."/>
        </authorList>
    </citation>
    <scope>NUCLEOTIDE SEQUENCE</scope>
    <source>
        <strain evidence="3">CCFEE 5312</strain>
    </source>
</reference>
<evidence type="ECO:0000259" key="2">
    <source>
        <dbReference type="Pfam" id="PF00155"/>
    </source>
</evidence>
<dbReference type="GO" id="GO:0047536">
    <property type="term" value="F:2-aminoadipate transaminase activity"/>
    <property type="evidence" value="ECO:0007669"/>
    <property type="project" value="TreeGrafter"/>
</dbReference>
<evidence type="ECO:0000313" key="4">
    <source>
        <dbReference type="Proteomes" id="UP001271007"/>
    </source>
</evidence>
<proteinExistence type="predicted"/>
<organism evidence="3 4">
    <name type="scientific">Extremus antarcticus</name>
    <dbReference type="NCBI Taxonomy" id="702011"/>
    <lineage>
        <taxon>Eukaryota</taxon>
        <taxon>Fungi</taxon>
        <taxon>Dikarya</taxon>
        <taxon>Ascomycota</taxon>
        <taxon>Pezizomycotina</taxon>
        <taxon>Dothideomycetes</taxon>
        <taxon>Dothideomycetidae</taxon>
        <taxon>Mycosphaerellales</taxon>
        <taxon>Extremaceae</taxon>
        <taxon>Extremus</taxon>
    </lineage>
</organism>
<evidence type="ECO:0000256" key="1">
    <source>
        <dbReference type="SAM" id="MobiDB-lite"/>
    </source>
</evidence>
<protein>
    <submittedName>
        <fullName evidence="3">Valine--pyruvate aminotransferase</fullName>
    </submittedName>
</protein>
<dbReference type="PANTHER" id="PTHR42858:SF1">
    <property type="entry name" value="LD15494P"/>
    <property type="match status" value="1"/>
</dbReference>
<dbReference type="Gene3D" id="3.40.640.10">
    <property type="entry name" value="Type I PLP-dependent aspartate aminotransferase-like (Major domain)"/>
    <property type="match status" value="1"/>
</dbReference>
<gene>
    <name evidence="3" type="primary">YEY2</name>
    <name evidence="3" type="ORF">LTR09_001739</name>
</gene>
<feature type="compositionally biased region" description="Polar residues" evidence="1">
    <location>
        <begin position="256"/>
        <end position="267"/>
    </location>
</feature>
<dbReference type="InterPro" id="IPR015424">
    <property type="entry name" value="PyrdxlP-dep_Trfase"/>
</dbReference>
<dbReference type="Pfam" id="PF00155">
    <property type="entry name" value="Aminotran_1_2"/>
    <property type="match status" value="2"/>
</dbReference>
<dbReference type="AlphaFoldDB" id="A0AAJ0LVZ7"/>
<comment type="caution">
    <text evidence="3">The sequence shown here is derived from an EMBL/GenBank/DDBJ whole genome shotgun (WGS) entry which is preliminary data.</text>
</comment>
<dbReference type="InterPro" id="IPR015421">
    <property type="entry name" value="PyrdxlP-dep_Trfase_major"/>
</dbReference>
<feature type="domain" description="Aminotransferase class I/classII large" evidence="2">
    <location>
        <begin position="303"/>
        <end position="473"/>
    </location>
</feature>